<feature type="region of interest" description="Disordered" evidence="1">
    <location>
        <begin position="245"/>
        <end position="404"/>
    </location>
</feature>
<keyword evidence="2" id="KW-0472">Membrane</keyword>
<feature type="compositionally biased region" description="Low complexity" evidence="1">
    <location>
        <begin position="281"/>
        <end position="292"/>
    </location>
</feature>
<keyword evidence="4" id="KW-1185">Reference proteome</keyword>
<protein>
    <recommendedName>
        <fullName evidence="5">BZIP domain-containing protein</fullName>
    </recommendedName>
</protein>
<evidence type="ECO:0000256" key="2">
    <source>
        <dbReference type="SAM" id="Phobius"/>
    </source>
</evidence>
<name>A0A4Y7PZP5_9AGAM</name>
<feature type="compositionally biased region" description="Acidic residues" evidence="1">
    <location>
        <begin position="620"/>
        <end position="629"/>
    </location>
</feature>
<feature type="region of interest" description="Disordered" evidence="1">
    <location>
        <begin position="54"/>
        <end position="206"/>
    </location>
</feature>
<feature type="compositionally biased region" description="Polar residues" evidence="1">
    <location>
        <begin position="162"/>
        <end position="175"/>
    </location>
</feature>
<dbReference type="Proteomes" id="UP000294933">
    <property type="component" value="Unassembled WGS sequence"/>
</dbReference>
<dbReference type="AlphaFoldDB" id="A0A4Y7PZP5"/>
<keyword evidence="2" id="KW-1133">Transmembrane helix</keyword>
<feature type="region of interest" description="Disordered" evidence="1">
    <location>
        <begin position="514"/>
        <end position="766"/>
    </location>
</feature>
<feature type="compositionally biased region" description="Basic and acidic residues" evidence="1">
    <location>
        <begin position="123"/>
        <end position="135"/>
    </location>
</feature>
<evidence type="ECO:0000256" key="1">
    <source>
        <dbReference type="SAM" id="MobiDB-lite"/>
    </source>
</evidence>
<evidence type="ECO:0000313" key="4">
    <source>
        <dbReference type="Proteomes" id="UP000294933"/>
    </source>
</evidence>
<dbReference type="OrthoDB" id="3071207at2759"/>
<evidence type="ECO:0008006" key="5">
    <source>
        <dbReference type="Google" id="ProtNLM"/>
    </source>
</evidence>
<proteinExistence type="predicted"/>
<organism evidence="3 4">
    <name type="scientific">Rickenella mellea</name>
    <dbReference type="NCBI Taxonomy" id="50990"/>
    <lineage>
        <taxon>Eukaryota</taxon>
        <taxon>Fungi</taxon>
        <taxon>Dikarya</taxon>
        <taxon>Basidiomycota</taxon>
        <taxon>Agaricomycotina</taxon>
        <taxon>Agaricomycetes</taxon>
        <taxon>Hymenochaetales</taxon>
        <taxon>Rickenellaceae</taxon>
        <taxon>Rickenella</taxon>
    </lineage>
</organism>
<feature type="compositionally biased region" description="Basic residues" evidence="1">
    <location>
        <begin position="113"/>
        <end position="122"/>
    </location>
</feature>
<dbReference type="VEuPathDB" id="FungiDB:BD410DRAFT_790771"/>
<reference evidence="3 4" key="1">
    <citation type="submission" date="2018-06" db="EMBL/GenBank/DDBJ databases">
        <title>A transcriptomic atlas of mushroom development highlights an independent origin of complex multicellularity.</title>
        <authorList>
            <consortium name="DOE Joint Genome Institute"/>
            <person name="Krizsan K."/>
            <person name="Almasi E."/>
            <person name="Merenyi Z."/>
            <person name="Sahu N."/>
            <person name="Viragh M."/>
            <person name="Koszo T."/>
            <person name="Mondo S."/>
            <person name="Kiss B."/>
            <person name="Balint B."/>
            <person name="Kues U."/>
            <person name="Barry K."/>
            <person name="Hegedus J.C."/>
            <person name="Henrissat B."/>
            <person name="Johnson J."/>
            <person name="Lipzen A."/>
            <person name="Ohm R."/>
            <person name="Nagy I."/>
            <person name="Pangilinan J."/>
            <person name="Yan J."/>
            <person name="Xiong Y."/>
            <person name="Grigoriev I.V."/>
            <person name="Hibbett D.S."/>
            <person name="Nagy L.G."/>
        </authorList>
    </citation>
    <scope>NUCLEOTIDE SEQUENCE [LARGE SCALE GENOMIC DNA]</scope>
    <source>
        <strain evidence="3 4">SZMC22713</strain>
    </source>
</reference>
<dbReference type="EMBL" id="ML170187">
    <property type="protein sequence ID" value="TDL20551.1"/>
    <property type="molecule type" value="Genomic_DNA"/>
</dbReference>
<feature type="compositionally biased region" description="Polar residues" evidence="1">
    <location>
        <begin position="310"/>
        <end position="339"/>
    </location>
</feature>
<feature type="compositionally biased region" description="Low complexity" evidence="1">
    <location>
        <begin position="639"/>
        <end position="656"/>
    </location>
</feature>
<feature type="compositionally biased region" description="Acidic residues" evidence="1">
    <location>
        <begin position="685"/>
        <end position="700"/>
    </location>
</feature>
<dbReference type="STRING" id="50990.A0A4Y7PZP5"/>
<feature type="compositionally biased region" description="Basic and acidic residues" evidence="1">
    <location>
        <begin position="756"/>
        <end position="766"/>
    </location>
</feature>
<feature type="compositionally biased region" description="Polar residues" evidence="1">
    <location>
        <begin position="139"/>
        <end position="149"/>
    </location>
</feature>
<sequence>MGDSDKAWLGDRQRVILYVFLSLAVVFGGWRRYRSRQDALNKSRRLRILDSVTRKREKEKERLGAEGKSSSVDARQAHKEEASPAVARESSRDTDESGRGSLKSEDVTSVQPKRSKERRRRGRDVYKDLAKLEKKTKSKTVQNSKQQHLSAGGSSASAAGSNISRSPSVASSTPAYDSAVDTPRPSTFVSAEAPARFSPSPPEIVDGRHDILPATVPAPEHEVSQNIPIIAPTPQFLASDTVPSLEEYPIPPRRKSSQRAAQIDTSADHTVSRIDSPPFDSSSGAPSLSASSVDETQVAEFSHRPHHLSGSISQPIASGSGSAEPSWLQNVSHSRTYPHSISSVSDTSSWDVDNQSQASSNYRRSPPPRFRSRSRASMSPLPPPLPSPSLGDTSLVFPTLNQTPPPHASFSAQIASYKGALQAARTREEKYKTDAERYAKECDLLRWRLREDTMNWQRREAELQAQLQHLFQTFSIAPAPPPHMPPFLQQQQPSPHTHGGFPVLTGLSPFAYPQQQQLHHHPHSHSHPHPHSAPGYPPFTFLPPISTAQYAPGSASGSPSRDAIAAGGMDRKGKMPNGKLGHGHGHSSTVSGPVPGGMIGGNGELNLNFGGESGGMGTGEESEFSEELAEAILKRPESIRSPSSASASGSTSRSGSVMGRATKNGFTFPSLSEIGNPQRTREVSSEEEEEDEEEREEGEDSAYVHVREDDDDSGVAGDVGEVNGRGSSEEVLGGDEAALLRGSPDGRTTGLLRTLNGDRSDDGKTP</sequence>
<gene>
    <name evidence="3" type="ORF">BD410DRAFT_790771</name>
</gene>
<feature type="compositionally biased region" description="Basic and acidic residues" evidence="1">
    <location>
        <begin position="89"/>
        <end position="106"/>
    </location>
</feature>
<feature type="compositionally biased region" description="Basic residues" evidence="1">
    <location>
        <begin position="518"/>
        <end position="530"/>
    </location>
</feature>
<feature type="compositionally biased region" description="Basic and acidic residues" evidence="1">
    <location>
        <begin position="54"/>
        <end position="65"/>
    </location>
</feature>
<feature type="compositionally biased region" description="Low complexity" evidence="1">
    <location>
        <begin position="150"/>
        <end position="161"/>
    </location>
</feature>
<feature type="compositionally biased region" description="Polar residues" evidence="1">
    <location>
        <begin position="664"/>
        <end position="678"/>
    </location>
</feature>
<feature type="compositionally biased region" description="Gly residues" evidence="1">
    <location>
        <begin position="594"/>
        <end position="603"/>
    </location>
</feature>
<accession>A0A4Y7PZP5</accession>
<feature type="transmembrane region" description="Helical" evidence="2">
    <location>
        <begin position="15"/>
        <end position="33"/>
    </location>
</feature>
<feature type="compositionally biased region" description="Low complexity" evidence="1">
    <location>
        <begin position="340"/>
        <end position="364"/>
    </location>
</feature>
<evidence type="ECO:0000313" key="3">
    <source>
        <dbReference type="EMBL" id="TDL20551.1"/>
    </source>
</evidence>
<keyword evidence="2" id="KW-0812">Transmembrane</keyword>